<feature type="non-terminal residue" evidence="1">
    <location>
        <position position="1"/>
    </location>
</feature>
<keyword evidence="1" id="KW-0645">Protease</keyword>
<sequence length="45" mass="5344">KNPLDNIRNSDSIDKVMLNGRLYDAQTMNQIFPDIVARDKFYFEH</sequence>
<dbReference type="GO" id="GO:0006508">
    <property type="term" value="P:proteolysis"/>
    <property type="evidence" value="ECO:0007669"/>
    <property type="project" value="UniProtKB-KW"/>
</dbReference>
<dbReference type="AlphaFoldDB" id="A0A3B0VX51"/>
<keyword evidence="1" id="KW-0378">Hydrolase</keyword>
<name>A0A3B0VX51_9ZZZZ</name>
<reference evidence="1" key="1">
    <citation type="submission" date="2018-06" db="EMBL/GenBank/DDBJ databases">
        <authorList>
            <person name="Zhirakovskaya E."/>
        </authorList>
    </citation>
    <scope>NUCLEOTIDE SEQUENCE</scope>
</reference>
<dbReference type="InterPro" id="IPR011059">
    <property type="entry name" value="Metal-dep_hydrolase_composite"/>
</dbReference>
<gene>
    <name evidence="1" type="ORF">MNBD_GAMMA01-164</name>
</gene>
<dbReference type="SUPFAM" id="SSF51338">
    <property type="entry name" value="Composite domain of metallo-dependent hydrolases"/>
    <property type="match status" value="1"/>
</dbReference>
<dbReference type="GO" id="GO:0008233">
    <property type="term" value="F:peptidase activity"/>
    <property type="evidence" value="ECO:0007669"/>
    <property type="project" value="UniProtKB-KW"/>
</dbReference>
<dbReference type="EMBL" id="UOEW01000308">
    <property type="protein sequence ID" value="VAW41489.1"/>
    <property type="molecule type" value="Genomic_DNA"/>
</dbReference>
<accession>A0A3B0VX51</accession>
<dbReference type="GO" id="GO:0016810">
    <property type="term" value="F:hydrolase activity, acting on carbon-nitrogen (but not peptide) bonds"/>
    <property type="evidence" value="ECO:0007669"/>
    <property type="project" value="InterPro"/>
</dbReference>
<protein>
    <submittedName>
        <fullName evidence="1">Protease</fullName>
    </submittedName>
</protein>
<evidence type="ECO:0000313" key="1">
    <source>
        <dbReference type="EMBL" id="VAW41489.1"/>
    </source>
</evidence>
<proteinExistence type="predicted"/>
<organism evidence="1">
    <name type="scientific">hydrothermal vent metagenome</name>
    <dbReference type="NCBI Taxonomy" id="652676"/>
    <lineage>
        <taxon>unclassified sequences</taxon>
        <taxon>metagenomes</taxon>
        <taxon>ecological metagenomes</taxon>
    </lineage>
</organism>